<comment type="subcellular location">
    <subcellularLocation>
        <location evidence="1">Cell membrane</location>
        <topology evidence="1">Multi-pass membrane protein</topology>
    </subcellularLocation>
</comment>
<evidence type="ECO:0000256" key="5">
    <source>
        <dbReference type="ARBA" id="ARBA00022692"/>
    </source>
</evidence>
<keyword evidence="2" id="KW-1003">Cell membrane</keyword>
<dbReference type="AlphaFoldDB" id="A0A917CSW2"/>
<dbReference type="PANTHER" id="PTHR33908:SF3">
    <property type="entry name" value="UNDECAPRENYL PHOSPHATE-ALPHA-4-AMINO-4-DEOXY-L-ARABINOSE ARABINOSYL TRANSFERASE"/>
    <property type="match status" value="1"/>
</dbReference>
<evidence type="ECO:0000256" key="9">
    <source>
        <dbReference type="SAM" id="Phobius"/>
    </source>
</evidence>
<comment type="caution">
    <text evidence="12">The sequence shown here is derived from an EMBL/GenBank/DDBJ whole genome shotgun (WGS) entry which is preliminary data.</text>
</comment>
<reference evidence="12" key="2">
    <citation type="submission" date="2020-09" db="EMBL/GenBank/DDBJ databases">
        <authorList>
            <person name="Sun Q."/>
            <person name="Sedlacek I."/>
        </authorList>
    </citation>
    <scope>NUCLEOTIDE SEQUENCE</scope>
    <source>
        <strain evidence="12">CCM 7905</strain>
    </source>
</reference>
<keyword evidence="3" id="KW-0328">Glycosyltransferase</keyword>
<feature type="transmembrane region" description="Helical" evidence="9">
    <location>
        <begin position="393"/>
        <end position="413"/>
    </location>
</feature>
<dbReference type="Pfam" id="PF24878">
    <property type="entry name" value="YkcB_C"/>
    <property type="match status" value="1"/>
</dbReference>
<feature type="transmembrane region" description="Helical" evidence="9">
    <location>
        <begin position="339"/>
        <end position="358"/>
    </location>
</feature>
<feature type="transmembrane region" description="Helical" evidence="9">
    <location>
        <begin position="364"/>
        <end position="386"/>
    </location>
</feature>
<accession>A0A917CSW2</accession>
<feature type="transmembrane region" description="Helical" evidence="9">
    <location>
        <begin position="115"/>
        <end position="137"/>
    </location>
</feature>
<feature type="transmembrane region" description="Helical" evidence="9">
    <location>
        <begin position="84"/>
        <end position="109"/>
    </location>
</feature>
<dbReference type="GO" id="GO:0016763">
    <property type="term" value="F:pentosyltransferase activity"/>
    <property type="evidence" value="ECO:0007669"/>
    <property type="project" value="TreeGrafter"/>
</dbReference>
<dbReference type="Pfam" id="PF13231">
    <property type="entry name" value="PMT_2"/>
    <property type="match status" value="1"/>
</dbReference>
<dbReference type="InterPro" id="IPR050297">
    <property type="entry name" value="LipidA_mod_glycosyltrf_83"/>
</dbReference>
<organism evidence="12 13">
    <name type="scientific">Rhodococcoides trifolii</name>
    <dbReference type="NCBI Taxonomy" id="908250"/>
    <lineage>
        <taxon>Bacteria</taxon>
        <taxon>Bacillati</taxon>
        <taxon>Actinomycetota</taxon>
        <taxon>Actinomycetes</taxon>
        <taxon>Mycobacteriales</taxon>
        <taxon>Nocardiaceae</taxon>
        <taxon>Rhodococcoides</taxon>
    </lineage>
</organism>
<keyword evidence="4" id="KW-0808">Transferase</keyword>
<keyword evidence="6 9" id="KW-1133">Transmembrane helix</keyword>
<reference evidence="12" key="1">
    <citation type="journal article" date="2014" name="Int. J. Syst. Evol. Microbiol.">
        <title>Complete genome sequence of Corynebacterium casei LMG S-19264T (=DSM 44701T), isolated from a smear-ripened cheese.</title>
        <authorList>
            <consortium name="US DOE Joint Genome Institute (JGI-PGF)"/>
            <person name="Walter F."/>
            <person name="Albersmeier A."/>
            <person name="Kalinowski J."/>
            <person name="Ruckert C."/>
        </authorList>
    </citation>
    <scope>NUCLEOTIDE SEQUENCE</scope>
    <source>
        <strain evidence="12">CCM 7905</strain>
    </source>
</reference>
<evidence type="ECO:0000256" key="8">
    <source>
        <dbReference type="SAM" id="MobiDB-lite"/>
    </source>
</evidence>
<feature type="domain" description="Putative mannosyltransferase YkcA/B-like C-terminal" evidence="11">
    <location>
        <begin position="503"/>
        <end position="585"/>
    </location>
</feature>
<evidence type="ECO:0000256" key="1">
    <source>
        <dbReference type="ARBA" id="ARBA00004651"/>
    </source>
</evidence>
<keyword evidence="7 9" id="KW-0472">Membrane</keyword>
<evidence type="ECO:0000256" key="6">
    <source>
        <dbReference type="ARBA" id="ARBA00022989"/>
    </source>
</evidence>
<dbReference type="EMBL" id="BMCU01000001">
    <property type="protein sequence ID" value="GGF96676.1"/>
    <property type="molecule type" value="Genomic_DNA"/>
</dbReference>
<feature type="transmembrane region" description="Helical" evidence="9">
    <location>
        <begin position="181"/>
        <end position="201"/>
    </location>
</feature>
<evidence type="ECO:0000256" key="7">
    <source>
        <dbReference type="ARBA" id="ARBA00023136"/>
    </source>
</evidence>
<evidence type="ECO:0000256" key="4">
    <source>
        <dbReference type="ARBA" id="ARBA00022679"/>
    </source>
</evidence>
<name>A0A917CSW2_9NOCA</name>
<dbReference type="Proteomes" id="UP000654257">
    <property type="component" value="Unassembled WGS sequence"/>
</dbReference>
<evidence type="ECO:0000256" key="2">
    <source>
        <dbReference type="ARBA" id="ARBA00022475"/>
    </source>
</evidence>
<evidence type="ECO:0000259" key="11">
    <source>
        <dbReference type="Pfam" id="PF24878"/>
    </source>
</evidence>
<evidence type="ECO:0000313" key="12">
    <source>
        <dbReference type="EMBL" id="GGF96676.1"/>
    </source>
</evidence>
<feature type="domain" description="Glycosyltransferase RgtA/B/C/D-like" evidence="10">
    <location>
        <begin position="69"/>
        <end position="223"/>
    </location>
</feature>
<dbReference type="GO" id="GO:0005886">
    <property type="term" value="C:plasma membrane"/>
    <property type="evidence" value="ECO:0007669"/>
    <property type="project" value="UniProtKB-SubCell"/>
</dbReference>
<dbReference type="GO" id="GO:0010041">
    <property type="term" value="P:response to iron(III) ion"/>
    <property type="evidence" value="ECO:0007669"/>
    <property type="project" value="TreeGrafter"/>
</dbReference>
<feature type="transmembrane region" description="Helical" evidence="9">
    <location>
        <begin position="419"/>
        <end position="440"/>
    </location>
</feature>
<dbReference type="InterPro" id="IPR056785">
    <property type="entry name" value="YkcA/B-like_C"/>
</dbReference>
<evidence type="ECO:0000256" key="3">
    <source>
        <dbReference type="ARBA" id="ARBA00022676"/>
    </source>
</evidence>
<feature type="region of interest" description="Disordered" evidence="8">
    <location>
        <begin position="472"/>
        <end position="494"/>
    </location>
</feature>
<feature type="transmembrane region" description="Helical" evidence="9">
    <location>
        <begin position="213"/>
        <end position="233"/>
    </location>
</feature>
<feature type="transmembrane region" description="Helical" evidence="9">
    <location>
        <begin position="310"/>
        <end position="327"/>
    </location>
</feature>
<keyword evidence="13" id="KW-1185">Reference proteome</keyword>
<keyword evidence="5 9" id="KW-0812">Transmembrane</keyword>
<protein>
    <submittedName>
        <fullName evidence="12">Glycosyltransferase</fullName>
    </submittedName>
</protein>
<evidence type="ECO:0000259" key="10">
    <source>
        <dbReference type="Pfam" id="PF13231"/>
    </source>
</evidence>
<dbReference type="InterPro" id="IPR038731">
    <property type="entry name" value="RgtA/B/C-like"/>
</dbReference>
<sequence>MAFVTTLLRRRPRLLLVLLLVGTAAVYLTNLSSQKWGNAFYAAAVQAGSVSWKAFLFGSSDAANSITVDKPPASLWIMEISVRIFGLNSWSVLAPQVLLGVLSVGILYATVERKFGYGAGLLAGLVLALTPTVALMFRYDNPDALLTLLMVCAAWSMLRALDDGRTRWLVLTGVFVGFGFIAKQLEVFLPLPGIALAYLLFGPPQVGRRIRQLLAALAALVVSAGWWVAIVQLTPASDRPWVGGSKTNSILDLTLGYNGFGRLTGNEGRGGGRQVPSRQDTEQMFPGGFSGFGGRTGITRLFADAQGGQIAWLIPAALVLAIAGIVLRGRAPRADFRRAWYVMWGVWLVGAGVVFSFMSGTFHAYYTMTLAPAIAAIVAVGAVDLWSTRERNWARIVLALTLLLTTATSFAFLNRTPDFLPWLRWTVMVAGVVAALALLVRPVRIVAVVAILAALGGPIAYVAQTIATTHSGGGPSAGPSIQRQPQARSGGGVESTVPAADVTALLEHNASSYTWVAATVGSNAAAGYQLATQDSVMPIGGFSGGDPSPTLAQFEQYVHDGRVHYFIGGSQGSKGRPSDIAAWVDRTYDSRTVGNATVYDLTAAPK</sequence>
<dbReference type="PANTHER" id="PTHR33908">
    <property type="entry name" value="MANNOSYLTRANSFERASE YKCB-RELATED"/>
    <property type="match status" value="1"/>
</dbReference>
<evidence type="ECO:0000313" key="13">
    <source>
        <dbReference type="Proteomes" id="UP000654257"/>
    </source>
</evidence>
<feature type="transmembrane region" description="Helical" evidence="9">
    <location>
        <begin position="445"/>
        <end position="463"/>
    </location>
</feature>
<dbReference type="GO" id="GO:0009103">
    <property type="term" value="P:lipopolysaccharide biosynthetic process"/>
    <property type="evidence" value="ECO:0007669"/>
    <property type="project" value="UniProtKB-ARBA"/>
</dbReference>
<gene>
    <name evidence="12" type="ORF">GCM10007304_08310</name>
</gene>
<proteinExistence type="predicted"/>